<organism evidence="1">
    <name type="scientific">Methanococcus maripaludis (strain C7 / ATCC BAA-1331)</name>
    <dbReference type="NCBI Taxonomy" id="426368"/>
    <lineage>
        <taxon>Archaea</taxon>
        <taxon>Methanobacteriati</taxon>
        <taxon>Methanobacteriota</taxon>
        <taxon>Methanomada group</taxon>
        <taxon>Methanococci</taxon>
        <taxon>Methanococcales</taxon>
        <taxon>Methanococcaceae</taxon>
        <taxon>Methanococcus</taxon>
    </lineage>
</organism>
<dbReference type="AlphaFoldDB" id="A6VJH8"/>
<name>A6VJH8_METM7</name>
<accession>A6VJH8</accession>
<dbReference type="eggNOG" id="arCOG06619">
    <property type="taxonomic scope" value="Archaea"/>
</dbReference>
<dbReference type="EMBL" id="CP000745">
    <property type="protein sequence ID" value="ABR66604.1"/>
    <property type="molecule type" value="Genomic_DNA"/>
</dbReference>
<gene>
    <name evidence="1" type="ordered locus">MmarC7_1546</name>
</gene>
<dbReference type="KEGG" id="mmz:MmarC7_1546"/>
<reference evidence="1" key="1">
    <citation type="submission" date="2007-06" db="EMBL/GenBank/DDBJ databases">
        <title>Complete sequence of Methanococcus maripaludis C7.</title>
        <authorList>
            <consortium name="US DOE Joint Genome Institute"/>
            <person name="Copeland A."/>
            <person name="Lucas S."/>
            <person name="Lapidus A."/>
            <person name="Barry K."/>
            <person name="Glavina del Rio T."/>
            <person name="Dalin E."/>
            <person name="Tice H."/>
            <person name="Pitluck S."/>
            <person name="Clum A."/>
            <person name="Schmutz J."/>
            <person name="Larimer F."/>
            <person name="Land M."/>
            <person name="Hauser L."/>
            <person name="Kyrpides N."/>
            <person name="Anderson I."/>
            <person name="Sieprawska-Lupa M."/>
            <person name="Whitman W.B."/>
            <person name="Richardson P."/>
        </authorList>
    </citation>
    <scope>NUCLEOTIDE SEQUENCE [LARGE SCALE GENOMIC DNA]</scope>
    <source>
        <strain evidence="1">C7</strain>
    </source>
</reference>
<protein>
    <recommendedName>
        <fullName evidence="2">PepSY domain-containing protein</fullName>
    </recommendedName>
</protein>
<sequence>MVGIMKRILIIFLVLTIIGIAIGIMRPFDSVLIEDDIFIAPDFEANHNMTEFNPYPEEAPHLSEGQNLAIEIATSNNTVSTYLSEGYLLVPGTMLLKEDFEKYGENFRGVLLSKNDTLVYVIVNVDENKVESIQNYTTFEIKSKTLVIEHEDGYSEIKATGFTDKDIKTVQEILSKDPKTAQVIKNRDYNITIQDMVYLSNRNFQNATYAMVILDVEDGLRYVVMVDITERKVFKMGRPLN</sequence>
<dbReference type="HOGENOM" id="CLU_1145246_0_0_2"/>
<evidence type="ECO:0000313" key="1">
    <source>
        <dbReference type="EMBL" id="ABR66604.1"/>
    </source>
</evidence>
<evidence type="ECO:0008006" key="2">
    <source>
        <dbReference type="Google" id="ProtNLM"/>
    </source>
</evidence>
<dbReference type="OrthoDB" id="60391at2157"/>
<proteinExistence type="predicted"/>